<organism evidence="1 2">
    <name type="scientific">Streblomastix strix</name>
    <dbReference type="NCBI Taxonomy" id="222440"/>
    <lineage>
        <taxon>Eukaryota</taxon>
        <taxon>Metamonada</taxon>
        <taxon>Preaxostyla</taxon>
        <taxon>Oxymonadida</taxon>
        <taxon>Streblomastigidae</taxon>
        <taxon>Streblomastix</taxon>
    </lineage>
</organism>
<comment type="caution">
    <text evidence="1">The sequence shown here is derived from an EMBL/GenBank/DDBJ whole genome shotgun (WGS) entry which is preliminary data.</text>
</comment>
<evidence type="ECO:0000313" key="1">
    <source>
        <dbReference type="EMBL" id="KAA6397681.1"/>
    </source>
</evidence>
<dbReference type="PANTHER" id="PTHR33050">
    <property type="entry name" value="REVERSE TRANSCRIPTASE DOMAIN-CONTAINING PROTEIN"/>
    <property type="match status" value="1"/>
</dbReference>
<accession>A0A5J4WRY7</accession>
<dbReference type="Proteomes" id="UP000324800">
    <property type="component" value="Unassembled WGS sequence"/>
</dbReference>
<dbReference type="EMBL" id="SNRW01001123">
    <property type="protein sequence ID" value="KAA6397681.1"/>
    <property type="molecule type" value="Genomic_DNA"/>
</dbReference>
<protein>
    <submittedName>
        <fullName evidence="1">Uncharacterized protein</fullName>
    </submittedName>
</protein>
<dbReference type="InterPro" id="IPR052055">
    <property type="entry name" value="Hepadnavirus_pol/RT"/>
</dbReference>
<reference evidence="1 2" key="1">
    <citation type="submission" date="2019-03" db="EMBL/GenBank/DDBJ databases">
        <title>Single cell metagenomics reveals metabolic interactions within the superorganism composed of flagellate Streblomastix strix and complex community of Bacteroidetes bacteria on its surface.</title>
        <authorList>
            <person name="Treitli S.C."/>
            <person name="Kolisko M."/>
            <person name="Husnik F."/>
            <person name="Keeling P."/>
            <person name="Hampl V."/>
        </authorList>
    </citation>
    <scope>NUCLEOTIDE SEQUENCE [LARGE SCALE GENOMIC DNA]</scope>
    <source>
        <strain evidence="1">ST1C</strain>
    </source>
</reference>
<dbReference type="PANTHER" id="PTHR33050:SF7">
    <property type="entry name" value="RIBONUCLEASE H"/>
    <property type="match status" value="1"/>
</dbReference>
<evidence type="ECO:0000313" key="2">
    <source>
        <dbReference type="Proteomes" id="UP000324800"/>
    </source>
</evidence>
<dbReference type="AlphaFoldDB" id="A0A5J4WRY7"/>
<name>A0A5J4WRY7_9EUKA</name>
<proteinExistence type="predicted"/>
<gene>
    <name evidence="1" type="ORF">EZS28_006787</name>
</gene>
<sequence>MSEKETKLTNNAKQIKVTYYSLLHFEQFFKKMQDQAILMHSDNTTTVYKIGKWKAKESLIKRIKQVFYLVKKLKLQITTIHIPGKLNSTTDSLSRLYRSGDYTVNDGIIQMICKTWNYMPQIDVFATYSGQSLPEDEIRQIMGINNSSDLAGTIVIRFWRWDREQKAMIKSFHQVMWVPPF</sequence>